<dbReference type="CDD" id="cd03801">
    <property type="entry name" value="GT4_PimA-like"/>
    <property type="match status" value="1"/>
</dbReference>
<evidence type="ECO:0000259" key="1">
    <source>
        <dbReference type="Pfam" id="PF00534"/>
    </source>
</evidence>
<keyword evidence="2" id="KW-0808">Transferase</keyword>
<keyword evidence="3" id="KW-1185">Reference proteome</keyword>
<dbReference type="PANTHER" id="PTHR12526">
    <property type="entry name" value="GLYCOSYLTRANSFERASE"/>
    <property type="match status" value="1"/>
</dbReference>
<dbReference type="Gene3D" id="3.40.50.2000">
    <property type="entry name" value="Glycogen Phosphorylase B"/>
    <property type="match status" value="2"/>
</dbReference>
<organism evidence="2 3">
    <name type="scientific">Sphingomonas populi</name>
    <dbReference type="NCBI Taxonomy" id="2484750"/>
    <lineage>
        <taxon>Bacteria</taxon>
        <taxon>Pseudomonadati</taxon>
        <taxon>Pseudomonadota</taxon>
        <taxon>Alphaproteobacteria</taxon>
        <taxon>Sphingomonadales</taxon>
        <taxon>Sphingomonadaceae</taxon>
        <taxon>Sphingomonas</taxon>
    </lineage>
</organism>
<proteinExistence type="predicted"/>
<dbReference type="PANTHER" id="PTHR12526:SF636">
    <property type="entry name" value="BLL3647 PROTEIN"/>
    <property type="match status" value="1"/>
</dbReference>
<name>A0A4Q6XWQ1_9SPHN</name>
<dbReference type="OrthoDB" id="8432143at2"/>
<dbReference type="InterPro" id="IPR001296">
    <property type="entry name" value="Glyco_trans_1"/>
</dbReference>
<sequence length="381" mass="40803">MENPLLDGHGPTRCVPGFVHRDPTPVTPAKRLCIVGGSTRDPGGVEIFCARALEAVRTHWPECDVLWLQAHSGHLTPTRLPRFLGALRAFRHANRVPIDVLWLNAANLPDLLFVLLAKALGIRVLVTLHLGANSRLQRIAALRWLCRTLAARADRIALLFDGQDAEIDLPAHVPRSTIRTFLPPESFVPPGAPPAEPALRLIHAGRLSEGKGSLAIVDLCAALDRAGVPFTARIIGRGDEALMQELYTRIEANGLKPHIALSDWLDGPALIAALGEADILVHLSRLDSFPLIVLEAMAAGTLPIAIDMAGVRAMTAAYDGHLVDPDAAVVGAEAWLEATSLADLRRRGTAMGARVREDYSWAACVATLAAAIEAMQPAATA</sequence>
<gene>
    <name evidence="2" type="ORF">EWE75_19095</name>
</gene>
<reference evidence="2 3" key="1">
    <citation type="submission" date="2019-02" db="EMBL/GenBank/DDBJ databases">
        <authorList>
            <person name="Li Y."/>
        </authorList>
    </citation>
    <scope>NUCLEOTIDE SEQUENCE [LARGE SCALE GENOMIC DNA]</scope>
    <source>
        <strain evidence="2 3">3-7</strain>
    </source>
</reference>
<dbReference type="GO" id="GO:0016757">
    <property type="term" value="F:glycosyltransferase activity"/>
    <property type="evidence" value="ECO:0007669"/>
    <property type="project" value="InterPro"/>
</dbReference>
<dbReference type="AlphaFoldDB" id="A0A4Q6XWQ1"/>
<evidence type="ECO:0000313" key="3">
    <source>
        <dbReference type="Proteomes" id="UP000292085"/>
    </source>
</evidence>
<feature type="domain" description="Glycosyl transferase family 1" evidence="1">
    <location>
        <begin position="200"/>
        <end position="330"/>
    </location>
</feature>
<dbReference type="EMBL" id="SGIS01000036">
    <property type="protein sequence ID" value="RZF61197.1"/>
    <property type="molecule type" value="Genomic_DNA"/>
</dbReference>
<accession>A0A4Q6XWQ1</accession>
<dbReference type="SUPFAM" id="SSF53756">
    <property type="entry name" value="UDP-Glycosyltransferase/glycogen phosphorylase"/>
    <property type="match status" value="1"/>
</dbReference>
<dbReference type="Pfam" id="PF00534">
    <property type="entry name" value="Glycos_transf_1"/>
    <property type="match status" value="1"/>
</dbReference>
<dbReference type="Proteomes" id="UP000292085">
    <property type="component" value="Unassembled WGS sequence"/>
</dbReference>
<evidence type="ECO:0000313" key="2">
    <source>
        <dbReference type="EMBL" id="RZF61197.1"/>
    </source>
</evidence>
<comment type="caution">
    <text evidence="2">The sequence shown here is derived from an EMBL/GenBank/DDBJ whole genome shotgun (WGS) entry which is preliminary data.</text>
</comment>
<protein>
    <submittedName>
        <fullName evidence="2">Glycosyltransferase</fullName>
    </submittedName>
</protein>